<organism evidence="1 2">
    <name type="scientific">Dyadobacter luteus</name>
    <dbReference type="NCBI Taxonomy" id="2259619"/>
    <lineage>
        <taxon>Bacteria</taxon>
        <taxon>Pseudomonadati</taxon>
        <taxon>Bacteroidota</taxon>
        <taxon>Cytophagia</taxon>
        <taxon>Cytophagales</taxon>
        <taxon>Spirosomataceae</taxon>
        <taxon>Dyadobacter</taxon>
    </lineage>
</organism>
<dbReference type="Gene3D" id="2.70.98.50">
    <property type="entry name" value="putative glycoside hydrolase family protein from bacillus halodurans"/>
    <property type="match status" value="1"/>
</dbReference>
<dbReference type="Gene3D" id="1.50.10.10">
    <property type="match status" value="1"/>
</dbReference>
<dbReference type="RefSeq" id="WP_115833262.1">
    <property type="nucleotide sequence ID" value="NZ_QNUL01000025.1"/>
</dbReference>
<keyword evidence="2" id="KW-1185">Reference proteome</keyword>
<name>A0A3D8Y5H0_9BACT</name>
<dbReference type="InterPro" id="IPR012341">
    <property type="entry name" value="6hp_glycosidase-like_sf"/>
</dbReference>
<proteinExistence type="predicted"/>
<comment type="caution">
    <text evidence="1">The sequence shown here is derived from an EMBL/GenBank/DDBJ whole genome shotgun (WGS) entry which is preliminary data.</text>
</comment>
<evidence type="ECO:0000313" key="2">
    <source>
        <dbReference type="Proteomes" id="UP000256373"/>
    </source>
</evidence>
<evidence type="ECO:0008006" key="3">
    <source>
        <dbReference type="Google" id="ProtNLM"/>
    </source>
</evidence>
<dbReference type="InterPro" id="IPR008928">
    <property type="entry name" value="6-hairpin_glycosidase_sf"/>
</dbReference>
<dbReference type="GO" id="GO:0005975">
    <property type="term" value="P:carbohydrate metabolic process"/>
    <property type="evidence" value="ECO:0007669"/>
    <property type="project" value="InterPro"/>
</dbReference>
<dbReference type="EMBL" id="QNUL01000025">
    <property type="protein sequence ID" value="REA57771.1"/>
    <property type="molecule type" value="Genomic_DNA"/>
</dbReference>
<gene>
    <name evidence="1" type="ORF">DSL64_22825</name>
</gene>
<protein>
    <recommendedName>
        <fullName evidence="3">Glycoside hydrolase family 65</fullName>
    </recommendedName>
</protein>
<dbReference type="SUPFAM" id="SSF48208">
    <property type="entry name" value="Six-hairpin glycosidases"/>
    <property type="match status" value="1"/>
</dbReference>
<sequence length="715" mass="81014">MITSTLQRICLGLLIPFGMITAGNAQKINRKQVVDRHKVVVKTADTLSSLTVGNGSFAFTADVTGLQSFPEYYKKGVPLGTQSEWGWHSYPNPEAYKFEETLQDYDQYGRKISYSVQGKNQERGKQATEYYRVNQHRLQLGNVGLDILKKDGSLAGIHDIKNINQTLDLWTGNLTSQFTVEGTKVSVVTVAHQKADAIAARIQSDLLKQGRIKVRLRFPYPNGLFKDEGSFYGNGDKHLSDIRSQTENGAVIQHQLDTTIYSVSTKWRGIAKAEQQSTHYFTISPAKNQGIFEITCLFSQDPPASVPSFAQTKLSSQKDWEQFWLSGAAVDFNGSTDKRASELERRVVLSQYLTKVQCSGNFPPQETGLTYNSWYGKPHLEMYWWHAAHFALWGRTEYLEKSLAWYDQIADKGKKLAQRQGFEGIRWQKMTDHQGEESPSSVGSFLIWQQPHYIYLAELAYRDGKDKAKLERYKDLVFATADFMASFAHYDPATKRYNLGKGIIPAQECFDPMETFNPTYELAYWSWALQTAQEWRTRTGLPRSEKWDEIIKNLAPMPVKDGVYLATESTPDCYEPGNRRLNDHPAVLAAFSTLPAVHDLDEPTMLRTFDLVEKVWNWDHTWGWDFPLVAMTATRLKQPEKAVNALFKNITTNRYLPNGHNYQDGRLTIYLPGNGGILAAVALMCAGSDGQSDTNPGFPKDGSWKVKWEGLSKMP</sequence>
<dbReference type="AlphaFoldDB" id="A0A3D8Y5H0"/>
<reference evidence="1 2" key="1">
    <citation type="submission" date="2018-07" db="EMBL/GenBank/DDBJ databases">
        <title>Dyadobacter roseus sp. nov., isolated from rose rhizosphere soil.</title>
        <authorList>
            <person name="Chen L."/>
        </authorList>
    </citation>
    <scope>NUCLEOTIDE SEQUENCE [LARGE SCALE GENOMIC DNA]</scope>
    <source>
        <strain evidence="1 2">RS19</strain>
    </source>
</reference>
<accession>A0A3D8Y5H0</accession>
<evidence type="ECO:0000313" key="1">
    <source>
        <dbReference type="EMBL" id="REA57771.1"/>
    </source>
</evidence>
<dbReference type="Proteomes" id="UP000256373">
    <property type="component" value="Unassembled WGS sequence"/>
</dbReference>
<dbReference type="OrthoDB" id="127395at2"/>